<keyword evidence="2" id="KW-1185">Reference proteome</keyword>
<evidence type="ECO:0000313" key="2">
    <source>
        <dbReference type="Proteomes" id="UP001515480"/>
    </source>
</evidence>
<sequence>MGRKVWPRRDGMCLCFCEDTPPEDGSKSKGRKGAQDQLFLDRQAKPNAFALAMKDAPCTEPCCCLASACCSPCGCTACYFRNSVLKNYFNGVQDFVCFQGYIPKICCCDVASCCPGSEIGLCLEGCCCPMLSLSIARIHMMDVKDVRPDPCDWQIIRCSNCLQCLSCLCDIAALIEPSLSDIAAIIDLIADLVALSVAGCMGAQIYHEIKKDPNAKTNGGNGGGAPPDTLEMER</sequence>
<accession>A0AB34IMB8</accession>
<dbReference type="EMBL" id="JBGBPQ010000021">
    <property type="protein sequence ID" value="KAL1503556.1"/>
    <property type="molecule type" value="Genomic_DNA"/>
</dbReference>
<proteinExistence type="predicted"/>
<dbReference type="AlphaFoldDB" id="A0AB34IMB8"/>
<comment type="caution">
    <text evidence="1">The sequence shown here is derived from an EMBL/GenBank/DDBJ whole genome shotgun (WGS) entry which is preliminary data.</text>
</comment>
<protein>
    <recommendedName>
        <fullName evidence="3">Phospholipid scramblase</fullName>
    </recommendedName>
</protein>
<name>A0AB34IMB8_PRYPA</name>
<dbReference type="PANTHER" id="PTHR31152">
    <property type="entry name" value="PLAC8 FAMILY PROTEIN"/>
    <property type="match status" value="1"/>
</dbReference>
<evidence type="ECO:0000313" key="1">
    <source>
        <dbReference type="EMBL" id="KAL1503556.1"/>
    </source>
</evidence>
<dbReference type="PANTHER" id="PTHR31152:SF1">
    <property type="entry name" value="PLAC8 FAMILY PROTEIN"/>
    <property type="match status" value="1"/>
</dbReference>
<dbReference type="Proteomes" id="UP001515480">
    <property type="component" value="Unassembled WGS sequence"/>
</dbReference>
<reference evidence="1 2" key="1">
    <citation type="journal article" date="2024" name="Science">
        <title>Giant polyketide synthase enzymes in the biosynthesis of giant marine polyether toxins.</title>
        <authorList>
            <person name="Fallon T.R."/>
            <person name="Shende V.V."/>
            <person name="Wierzbicki I.H."/>
            <person name="Pendleton A.L."/>
            <person name="Watervoot N.F."/>
            <person name="Auber R.P."/>
            <person name="Gonzalez D.J."/>
            <person name="Wisecaver J.H."/>
            <person name="Moore B.S."/>
        </authorList>
    </citation>
    <scope>NUCLEOTIDE SEQUENCE [LARGE SCALE GENOMIC DNA]</scope>
    <source>
        <strain evidence="1 2">12B1</strain>
    </source>
</reference>
<gene>
    <name evidence="1" type="ORF">AB1Y20_012035</name>
</gene>
<evidence type="ECO:0008006" key="3">
    <source>
        <dbReference type="Google" id="ProtNLM"/>
    </source>
</evidence>
<organism evidence="1 2">
    <name type="scientific">Prymnesium parvum</name>
    <name type="common">Toxic golden alga</name>
    <dbReference type="NCBI Taxonomy" id="97485"/>
    <lineage>
        <taxon>Eukaryota</taxon>
        <taxon>Haptista</taxon>
        <taxon>Haptophyta</taxon>
        <taxon>Prymnesiophyceae</taxon>
        <taxon>Prymnesiales</taxon>
        <taxon>Prymnesiaceae</taxon>
        <taxon>Prymnesium</taxon>
    </lineage>
</organism>